<dbReference type="Proteomes" id="UP000325255">
    <property type="component" value="Unassembled WGS sequence"/>
</dbReference>
<dbReference type="SUPFAM" id="SSF56112">
    <property type="entry name" value="Protein kinase-like (PK-like)"/>
    <property type="match status" value="1"/>
</dbReference>
<dbReference type="AlphaFoldDB" id="A0A5M6IZJ9"/>
<evidence type="ECO:0000256" key="1">
    <source>
        <dbReference type="SAM" id="MobiDB-lite"/>
    </source>
</evidence>
<sequence length="424" mass="46201">MRFPAAADYNELVQVPGLCFTDAEITRRVAVTDALGLPVPVSGASALTYRFAGPGPDIAVRCFTREIPDLFARYAAISAFLERLGSRFFVPFTFLAQGLRQGRAALPVIRMEWIEGPTLLDFVRAHRADRAALRRLRGQVLDFALEQKRYGYAHGDVQPRNILVDAAGRLRFVDYDGMFVPGMPCREPADLGHRDFQSPRRGSGDFAPHLDRFALIALELSLHALELCPDLLVQFDPQVQEDAFILRRSDYADPAASPALAAMEMLPGLARPVAAFRELCALPLERLPTLDAVCGRPKLAFFRDPWGALRQGRRTGRAVAAPGVAESVPGDAPGDTATDGPSATDAGGGQRLSRFGKWVLAGEMPGTTPDWLDPPDPPPQPPMAPPPRGTPPALRAVAPAPAPRRRSRAMLAAAQSWLGRRRWP</sequence>
<evidence type="ECO:0000313" key="2">
    <source>
        <dbReference type="EMBL" id="KAA5613389.1"/>
    </source>
</evidence>
<dbReference type="EMBL" id="VWPK01000006">
    <property type="protein sequence ID" value="KAA5613389.1"/>
    <property type="molecule type" value="Genomic_DNA"/>
</dbReference>
<feature type="region of interest" description="Disordered" evidence="1">
    <location>
        <begin position="363"/>
        <end position="424"/>
    </location>
</feature>
<reference evidence="2 3" key="1">
    <citation type="submission" date="2019-09" db="EMBL/GenBank/DDBJ databases">
        <title>Genome sequence of Rhodovastum atsumiense, a diverse member of the Acetobacteraceae family of non-sulfur purple photosynthetic bacteria.</title>
        <authorList>
            <person name="Meyer T."/>
            <person name="Kyndt J."/>
        </authorList>
    </citation>
    <scope>NUCLEOTIDE SEQUENCE [LARGE SCALE GENOMIC DNA]</scope>
    <source>
        <strain evidence="2 3">DSM 21279</strain>
    </source>
</reference>
<dbReference type="InterPro" id="IPR011009">
    <property type="entry name" value="Kinase-like_dom_sf"/>
</dbReference>
<feature type="region of interest" description="Disordered" evidence="1">
    <location>
        <begin position="313"/>
        <end position="350"/>
    </location>
</feature>
<proteinExistence type="predicted"/>
<evidence type="ECO:0000313" key="3">
    <source>
        <dbReference type="Proteomes" id="UP000325255"/>
    </source>
</evidence>
<dbReference type="RefSeq" id="WP_150039500.1">
    <property type="nucleotide sequence ID" value="NZ_OW485601.1"/>
</dbReference>
<dbReference type="Gene3D" id="1.10.510.10">
    <property type="entry name" value="Transferase(Phosphotransferase) domain 1"/>
    <property type="match status" value="1"/>
</dbReference>
<gene>
    <name evidence="2" type="ORF">F1189_04830</name>
</gene>
<evidence type="ECO:0008006" key="4">
    <source>
        <dbReference type="Google" id="ProtNLM"/>
    </source>
</evidence>
<organism evidence="2 3">
    <name type="scientific">Rhodovastum atsumiense</name>
    <dbReference type="NCBI Taxonomy" id="504468"/>
    <lineage>
        <taxon>Bacteria</taxon>
        <taxon>Pseudomonadati</taxon>
        <taxon>Pseudomonadota</taxon>
        <taxon>Alphaproteobacteria</taxon>
        <taxon>Acetobacterales</taxon>
        <taxon>Acetobacteraceae</taxon>
        <taxon>Rhodovastum</taxon>
    </lineage>
</organism>
<accession>A0A5M6IZJ9</accession>
<keyword evidence="3" id="KW-1185">Reference proteome</keyword>
<dbReference type="OrthoDB" id="9795390at2"/>
<comment type="caution">
    <text evidence="2">The sequence shown here is derived from an EMBL/GenBank/DDBJ whole genome shotgun (WGS) entry which is preliminary data.</text>
</comment>
<name>A0A5M6IZJ9_9PROT</name>
<protein>
    <recommendedName>
        <fullName evidence="4">Protein kinase domain-containing protein</fullName>
    </recommendedName>
</protein>
<feature type="compositionally biased region" description="Pro residues" evidence="1">
    <location>
        <begin position="372"/>
        <end position="390"/>
    </location>
</feature>